<evidence type="ECO:0000313" key="4">
    <source>
        <dbReference type="Proteomes" id="UP001521150"/>
    </source>
</evidence>
<gene>
    <name evidence="3" type="ORF">LWC34_47630</name>
</gene>
<dbReference type="GO" id="GO:0016787">
    <property type="term" value="F:hydrolase activity"/>
    <property type="evidence" value="ECO:0007669"/>
    <property type="project" value="UniProtKB-KW"/>
</dbReference>
<keyword evidence="4" id="KW-1185">Reference proteome</keyword>
<comment type="caution">
    <text evidence="3">The sequence shown here is derived from an EMBL/GenBank/DDBJ whole genome shotgun (WGS) entry which is preliminary data.</text>
</comment>
<dbReference type="EMBL" id="JAJVCN010000004">
    <property type="protein sequence ID" value="MCE7010427.1"/>
    <property type="molecule type" value="Genomic_DNA"/>
</dbReference>
<organism evidence="3 4">
    <name type="scientific">Kibdelosporangium philippinense</name>
    <dbReference type="NCBI Taxonomy" id="211113"/>
    <lineage>
        <taxon>Bacteria</taxon>
        <taxon>Bacillati</taxon>
        <taxon>Actinomycetota</taxon>
        <taxon>Actinomycetes</taxon>
        <taxon>Pseudonocardiales</taxon>
        <taxon>Pseudonocardiaceae</taxon>
        <taxon>Kibdelosporangium</taxon>
    </lineage>
</organism>
<feature type="chain" id="PRO_5047449628" evidence="1">
    <location>
        <begin position="29"/>
        <end position="339"/>
    </location>
</feature>
<protein>
    <submittedName>
        <fullName evidence="3">Alpha/beta hydrolase</fullName>
    </submittedName>
</protein>
<dbReference type="RefSeq" id="WP_233732222.1">
    <property type="nucleotide sequence ID" value="NZ_JAJVCN010000004.1"/>
</dbReference>
<dbReference type="InterPro" id="IPR029058">
    <property type="entry name" value="AB_hydrolase_fold"/>
</dbReference>
<dbReference type="InterPro" id="IPR000073">
    <property type="entry name" value="AB_hydrolase_1"/>
</dbReference>
<keyword evidence="3" id="KW-0378">Hydrolase</keyword>
<feature type="domain" description="AB hydrolase-1" evidence="2">
    <location>
        <begin position="63"/>
        <end position="322"/>
    </location>
</feature>
<evidence type="ECO:0000259" key="2">
    <source>
        <dbReference type="Pfam" id="PF12697"/>
    </source>
</evidence>
<feature type="signal peptide" evidence="1">
    <location>
        <begin position="1"/>
        <end position="28"/>
    </location>
</feature>
<proteinExistence type="predicted"/>
<accession>A0ABS8ZRY9</accession>
<dbReference type="Gene3D" id="3.40.50.1820">
    <property type="entry name" value="alpha/beta hydrolase"/>
    <property type="match status" value="1"/>
</dbReference>
<name>A0ABS8ZRY9_9PSEU</name>
<keyword evidence="1" id="KW-0732">Signal</keyword>
<dbReference type="Pfam" id="PF12697">
    <property type="entry name" value="Abhydrolase_6"/>
    <property type="match status" value="1"/>
</dbReference>
<evidence type="ECO:0000256" key="1">
    <source>
        <dbReference type="SAM" id="SignalP"/>
    </source>
</evidence>
<reference evidence="3 4" key="1">
    <citation type="submission" date="2021-12" db="EMBL/GenBank/DDBJ databases">
        <title>Genome sequence of Kibdelosporangium philippinense ATCC 49844.</title>
        <authorList>
            <person name="Fedorov E.A."/>
            <person name="Omeragic M."/>
            <person name="Shalygina K.F."/>
            <person name="Maclea K.S."/>
        </authorList>
    </citation>
    <scope>NUCLEOTIDE SEQUENCE [LARGE SCALE GENOMIC DNA]</scope>
    <source>
        <strain evidence="3 4">ATCC 49844</strain>
    </source>
</reference>
<dbReference type="SUPFAM" id="SSF53474">
    <property type="entry name" value="alpha/beta-Hydrolases"/>
    <property type="match status" value="1"/>
</dbReference>
<dbReference type="Proteomes" id="UP001521150">
    <property type="component" value="Unassembled WGS sequence"/>
</dbReference>
<sequence length="339" mass="35521">MRARRLVPALTAALTAALIGFPAAPATAATTCRDVNFPVSLAGSAQTMYGKLCEPTGAETIQVLVPGASYNMAYWDFPHTPETRSFRLAMNKAGYATLTLDRLGSGRSSTPLAAALTAFTQATVVHQVIQKVRAGDGVSQYDKVILGGHSVGSAISIIEAGTYKDVDAVLITGLTHGVNLLGAVPIFASLIPAGLDPKFADRALDVGYLTTIAGTRFADFHMPGQRVSGVPEADEETKDVFAPGEVVDTLLLGAILPYSKKIEVPVMLAMGKDPAFCGLLAADCTNADTLRRSEAAYYSPAANLKTYVVGSYGHSLNFAPDAPLYHAAVVKWANSVVGT</sequence>
<evidence type="ECO:0000313" key="3">
    <source>
        <dbReference type="EMBL" id="MCE7010427.1"/>
    </source>
</evidence>